<comment type="similarity">
    <text evidence="1 2">Belongs to the small heat shock protein (HSP20) family.</text>
</comment>
<dbReference type="Proteomes" id="UP000198397">
    <property type="component" value="Unassembled WGS sequence"/>
</dbReference>
<dbReference type="SUPFAM" id="SSF49764">
    <property type="entry name" value="HSP20-like chaperones"/>
    <property type="match status" value="1"/>
</dbReference>
<evidence type="ECO:0000256" key="1">
    <source>
        <dbReference type="PROSITE-ProRule" id="PRU00285"/>
    </source>
</evidence>
<reference evidence="5 6" key="1">
    <citation type="submission" date="2017-06" db="EMBL/GenBank/DDBJ databases">
        <authorList>
            <person name="Kim H.J."/>
            <person name="Triplett B.A."/>
        </authorList>
    </citation>
    <scope>NUCLEOTIDE SEQUENCE [LARGE SCALE GENOMIC DNA]</scope>
    <source>
        <strain evidence="5 6">DSM 8800</strain>
    </source>
</reference>
<dbReference type="EMBL" id="FZNQ01000013">
    <property type="protein sequence ID" value="SNR53684.1"/>
    <property type="molecule type" value="Genomic_DNA"/>
</dbReference>
<feature type="region of interest" description="Disordered" evidence="3">
    <location>
        <begin position="131"/>
        <end position="155"/>
    </location>
</feature>
<evidence type="ECO:0000256" key="2">
    <source>
        <dbReference type="RuleBase" id="RU003616"/>
    </source>
</evidence>
<protein>
    <submittedName>
        <fullName evidence="5">HSP20 family protein</fullName>
    </submittedName>
</protein>
<dbReference type="PANTHER" id="PTHR11527">
    <property type="entry name" value="HEAT-SHOCK PROTEIN 20 FAMILY MEMBER"/>
    <property type="match status" value="1"/>
</dbReference>
<evidence type="ECO:0000313" key="6">
    <source>
        <dbReference type="Proteomes" id="UP000198397"/>
    </source>
</evidence>
<dbReference type="OrthoDB" id="198277at2157"/>
<evidence type="ECO:0000313" key="5">
    <source>
        <dbReference type="EMBL" id="SNR53684.1"/>
    </source>
</evidence>
<name>A0A238X5R5_HALVU</name>
<dbReference type="InterPro" id="IPR031107">
    <property type="entry name" value="Small_HSP"/>
</dbReference>
<dbReference type="Gene3D" id="2.60.40.790">
    <property type="match status" value="1"/>
</dbReference>
<dbReference type="CDD" id="cd06464">
    <property type="entry name" value="ACD_sHsps-like"/>
    <property type="match status" value="1"/>
</dbReference>
<dbReference type="InterPro" id="IPR002068">
    <property type="entry name" value="A-crystallin/Hsp20_dom"/>
</dbReference>
<dbReference type="RefSeq" id="WP_143420413.1">
    <property type="nucleotide sequence ID" value="NZ_FZNQ01000013.1"/>
</dbReference>
<gene>
    <name evidence="5" type="ORF">SAMN06264855_11347</name>
</gene>
<keyword evidence="6" id="KW-1185">Reference proteome</keyword>
<proteinExistence type="inferred from homology"/>
<dbReference type="AlphaFoldDB" id="A0A238X5R5"/>
<organism evidence="5 6">
    <name type="scientific">Halorubrum vacuolatum</name>
    <name type="common">Natronobacterium vacuolatum</name>
    <dbReference type="NCBI Taxonomy" id="63740"/>
    <lineage>
        <taxon>Archaea</taxon>
        <taxon>Methanobacteriati</taxon>
        <taxon>Methanobacteriota</taxon>
        <taxon>Stenosarchaea group</taxon>
        <taxon>Halobacteria</taxon>
        <taxon>Halobacteriales</taxon>
        <taxon>Haloferacaceae</taxon>
        <taxon>Halorubrum</taxon>
    </lineage>
</organism>
<feature type="region of interest" description="Disordered" evidence="3">
    <location>
        <begin position="77"/>
        <end position="96"/>
    </location>
</feature>
<dbReference type="PROSITE" id="PS01031">
    <property type="entry name" value="SHSP"/>
    <property type="match status" value="1"/>
</dbReference>
<evidence type="ECO:0000256" key="3">
    <source>
        <dbReference type="SAM" id="MobiDB-lite"/>
    </source>
</evidence>
<evidence type="ECO:0000259" key="4">
    <source>
        <dbReference type="PROSITE" id="PS01031"/>
    </source>
</evidence>
<sequence>MSRSNPFDELEQFFGRHPFFGEGTAGRADLWGRGRRRGADIDVADYDDEFVVMADLPGFDREHIEVHATDGRLTIGAERGTEHGDDEDRYLHRERRHESVTRSIDLPAAVIESEAAAVYRNGVLTVTLPKEHHGERERVATGSTSSDVDGDNGGRQFFLL</sequence>
<dbReference type="InterPro" id="IPR008978">
    <property type="entry name" value="HSP20-like_chaperone"/>
</dbReference>
<dbReference type="Pfam" id="PF00011">
    <property type="entry name" value="HSP20"/>
    <property type="match status" value="1"/>
</dbReference>
<feature type="domain" description="SHSP" evidence="4">
    <location>
        <begin position="32"/>
        <end position="145"/>
    </location>
</feature>
<accession>A0A238X5R5</accession>